<protein>
    <submittedName>
        <fullName evidence="2">Uncharacterized protein</fullName>
    </submittedName>
</protein>
<organism evidence="2 3">
    <name type="scientific">Promicromonospora umidemergens</name>
    <dbReference type="NCBI Taxonomy" id="629679"/>
    <lineage>
        <taxon>Bacteria</taxon>
        <taxon>Bacillati</taxon>
        <taxon>Actinomycetota</taxon>
        <taxon>Actinomycetes</taxon>
        <taxon>Micrococcales</taxon>
        <taxon>Promicromonosporaceae</taxon>
        <taxon>Promicromonospora</taxon>
    </lineage>
</organism>
<reference evidence="3" key="1">
    <citation type="journal article" date="2019" name="Int. J. Syst. Evol. Microbiol.">
        <title>The Global Catalogue of Microorganisms (GCM) 10K type strain sequencing project: providing services to taxonomists for standard genome sequencing and annotation.</title>
        <authorList>
            <consortium name="The Broad Institute Genomics Platform"/>
            <consortium name="The Broad Institute Genome Sequencing Center for Infectious Disease"/>
            <person name="Wu L."/>
            <person name="Ma J."/>
        </authorList>
    </citation>
    <scope>NUCLEOTIDE SEQUENCE [LARGE SCALE GENOMIC DNA]</scope>
    <source>
        <strain evidence="3">JCM 17975</strain>
    </source>
</reference>
<feature type="region of interest" description="Disordered" evidence="1">
    <location>
        <begin position="60"/>
        <end position="90"/>
    </location>
</feature>
<dbReference type="EMBL" id="BAABHM010000026">
    <property type="protein sequence ID" value="GAA4718018.1"/>
    <property type="molecule type" value="Genomic_DNA"/>
</dbReference>
<dbReference type="Proteomes" id="UP001500843">
    <property type="component" value="Unassembled WGS sequence"/>
</dbReference>
<comment type="caution">
    <text evidence="2">The sequence shown here is derived from an EMBL/GenBank/DDBJ whole genome shotgun (WGS) entry which is preliminary data.</text>
</comment>
<sequence>MVAEAAQQFLTAVAAGDDDRDARVLHRRPVACQPVVALKSGHPVVLSWVGTAAGGRDLRRAQHGAGAQVTAGTVARGSRRRRIRMASPRQ</sequence>
<gene>
    <name evidence="2" type="ORF">GCM10023198_47010</name>
</gene>
<accession>A0ABP8Y0D5</accession>
<name>A0ABP8Y0D5_9MICO</name>
<feature type="compositionally biased region" description="Low complexity" evidence="1">
    <location>
        <begin position="63"/>
        <end position="76"/>
    </location>
</feature>
<evidence type="ECO:0000313" key="3">
    <source>
        <dbReference type="Proteomes" id="UP001500843"/>
    </source>
</evidence>
<proteinExistence type="predicted"/>
<evidence type="ECO:0000313" key="2">
    <source>
        <dbReference type="EMBL" id="GAA4718018.1"/>
    </source>
</evidence>
<evidence type="ECO:0000256" key="1">
    <source>
        <dbReference type="SAM" id="MobiDB-lite"/>
    </source>
</evidence>
<keyword evidence="3" id="KW-1185">Reference proteome</keyword>